<organism evidence="1 2">
    <name type="scientific">Paenibacillus borealis</name>
    <dbReference type="NCBI Taxonomy" id="160799"/>
    <lineage>
        <taxon>Bacteria</taxon>
        <taxon>Bacillati</taxon>
        <taxon>Bacillota</taxon>
        <taxon>Bacilli</taxon>
        <taxon>Bacillales</taxon>
        <taxon>Paenibacillaceae</taxon>
        <taxon>Paenibacillus</taxon>
    </lineage>
</organism>
<keyword evidence="1" id="KW-0238">DNA-binding</keyword>
<proteinExistence type="predicted"/>
<dbReference type="OrthoDB" id="2597079at2"/>
<keyword evidence="2" id="KW-1185">Reference proteome</keyword>
<name>A0A089MZ42_PAEBO</name>
<dbReference type="HOGENOM" id="CLU_046846_0_0_9"/>
<dbReference type="EMBL" id="CP009285">
    <property type="protein sequence ID" value="AIQ61684.1"/>
    <property type="molecule type" value="Genomic_DNA"/>
</dbReference>
<dbReference type="Proteomes" id="UP000029518">
    <property type="component" value="Chromosome"/>
</dbReference>
<sequence>MRPSFLKSLNLDVIVEMIEMACRLEKWDKVIETSEILYECVQYLYQEQQYRKAKSSPILTIGLEHPLVYYYGFSYLTRGMAYQTKENYEEARAYIDKYAELGWLEDLGEDGLEVVEEFRFLAQANRYALELLSGRVGVLNSYTAFLRENPEEVLPGLDVILQAALRYGLDVDELLIMFAEHTAEFCTYEDEGNLVHFYRFSYQLALYYKRAGRMVEALEQILQAVRLAYRSGNDSHSTRSLALFESLRDWATVEQVNEVQALIKG</sequence>
<dbReference type="KEGG" id="pbd:PBOR_35870"/>
<protein>
    <submittedName>
        <fullName evidence="1">DNA-binding protein</fullName>
    </submittedName>
</protein>
<dbReference type="GO" id="GO:0003677">
    <property type="term" value="F:DNA binding"/>
    <property type="evidence" value="ECO:0007669"/>
    <property type="project" value="UniProtKB-KW"/>
</dbReference>
<dbReference type="AlphaFoldDB" id="A0A089MZ42"/>
<evidence type="ECO:0000313" key="2">
    <source>
        <dbReference type="Proteomes" id="UP000029518"/>
    </source>
</evidence>
<gene>
    <name evidence="1" type="ORF">PBOR_35870</name>
</gene>
<dbReference type="SUPFAM" id="SSF81901">
    <property type="entry name" value="HCP-like"/>
    <property type="match status" value="1"/>
</dbReference>
<reference evidence="1" key="1">
    <citation type="submission" date="2014-08" db="EMBL/GenBank/DDBJ databases">
        <title>Comparative genomics of the Paenibacillus odorifer group.</title>
        <authorList>
            <person name="den Bakker H.C."/>
            <person name="Tsai Y.-C.Y.-C."/>
            <person name="Martin N."/>
            <person name="Korlach J."/>
            <person name="Wiedmann M."/>
        </authorList>
    </citation>
    <scope>NUCLEOTIDE SEQUENCE [LARGE SCALE GENOMIC DNA]</scope>
    <source>
        <strain evidence="1">DSM 13188</strain>
    </source>
</reference>
<dbReference type="RefSeq" id="WP_099052510.1">
    <property type="nucleotide sequence ID" value="NZ_CP009285.1"/>
</dbReference>
<accession>A0A089MZ42</accession>
<evidence type="ECO:0000313" key="1">
    <source>
        <dbReference type="EMBL" id="AIQ61684.1"/>
    </source>
</evidence>